<feature type="non-terminal residue" evidence="1">
    <location>
        <position position="151"/>
    </location>
</feature>
<reference evidence="1" key="1">
    <citation type="journal article" date="2014" name="Front. Microbiol.">
        <title>High frequency of phylogenetically diverse reductive dehalogenase-homologous genes in deep subseafloor sedimentary metagenomes.</title>
        <authorList>
            <person name="Kawai M."/>
            <person name="Futagami T."/>
            <person name="Toyoda A."/>
            <person name="Takaki Y."/>
            <person name="Nishi S."/>
            <person name="Hori S."/>
            <person name="Arai W."/>
            <person name="Tsubouchi T."/>
            <person name="Morono Y."/>
            <person name="Uchiyama I."/>
            <person name="Ito T."/>
            <person name="Fujiyama A."/>
            <person name="Inagaki F."/>
            <person name="Takami H."/>
        </authorList>
    </citation>
    <scope>NUCLEOTIDE SEQUENCE</scope>
    <source>
        <strain evidence="1">Expedition CK06-06</strain>
    </source>
</reference>
<name>X0VF07_9ZZZZ</name>
<protein>
    <submittedName>
        <fullName evidence="1">Uncharacterized protein</fullName>
    </submittedName>
</protein>
<dbReference type="AlphaFoldDB" id="X0VF07"/>
<sequence>MREKTSITRRSFLAAGAGTLTVLSQGGSVHAQPGVNQEVTGAIRVGIVGFGPYSHCVSYGRTILSIGERRPFKTHMHITHIWGDDYSKNFAGSIWSSGSAEKSLASRSPEYIARNSNAQIVRNPEDMIGEVDAAMIMDFDLSAQLAEPFLK</sequence>
<organism evidence="1">
    <name type="scientific">marine sediment metagenome</name>
    <dbReference type="NCBI Taxonomy" id="412755"/>
    <lineage>
        <taxon>unclassified sequences</taxon>
        <taxon>metagenomes</taxon>
        <taxon>ecological metagenomes</taxon>
    </lineage>
</organism>
<dbReference type="InterPro" id="IPR006311">
    <property type="entry name" value="TAT_signal"/>
</dbReference>
<dbReference type="PROSITE" id="PS51318">
    <property type="entry name" value="TAT"/>
    <property type="match status" value="1"/>
</dbReference>
<accession>X0VF07</accession>
<comment type="caution">
    <text evidence="1">The sequence shown here is derived from an EMBL/GenBank/DDBJ whole genome shotgun (WGS) entry which is preliminary data.</text>
</comment>
<gene>
    <name evidence="1" type="ORF">S01H1_44744</name>
</gene>
<evidence type="ECO:0000313" key="1">
    <source>
        <dbReference type="EMBL" id="GAG09832.1"/>
    </source>
</evidence>
<dbReference type="EMBL" id="BARS01028553">
    <property type="protein sequence ID" value="GAG09832.1"/>
    <property type="molecule type" value="Genomic_DNA"/>
</dbReference>
<proteinExistence type="predicted"/>